<name>F2B976_9NEIS</name>
<dbReference type="STRING" id="267212.GCA_001063965_00682"/>
<dbReference type="EMBL" id="AFAY01000004">
    <property type="protein sequence ID" value="EGF12044.1"/>
    <property type="molecule type" value="Genomic_DNA"/>
</dbReference>
<dbReference type="AlphaFoldDB" id="F2B976"/>
<dbReference type="Proteomes" id="UP000004105">
    <property type="component" value="Unassembled WGS sequence"/>
</dbReference>
<evidence type="ECO:0000313" key="2">
    <source>
        <dbReference type="Proteomes" id="UP000004105"/>
    </source>
</evidence>
<dbReference type="OrthoDB" id="9810140at2"/>
<sequence>MTSSVNAKLPDIPARRYFSLAELCELSQISPAQFAQWQHEHGMVVGYGADKYTRADVVKIRKLKDTFAPFVDGFNHNGLDAEGRPAATAQEVGTALGGLLDKIEKALA</sequence>
<dbReference type="RefSeq" id="WP_007341264.1">
    <property type="nucleotide sequence ID" value="NZ_GL878494.1"/>
</dbReference>
<dbReference type="HOGENOM" id="CLU_2194111_0_0_4"/>
<evidence type="ECO:0000313" key="1">
    <source>
        <dbReference type="EMBL" id="EGF12044.1"/>
    </source>
</evidence>
<organism evidence="1 2">
    <name type="scientific">Neisseria bacilliformis ATCC BAA-1200</name>
    <dbReference type="NCBI Taxonomy" id="888742"/>
    <lineage>
        <taxon>Bacteria</taxon>
        <taxon>Pseudomonadati</taxon>
        <taxon>Pseudomonadota</taxon>
        <taxon>Betaproteobacteria</taxon>
        <taxon>Neisseriales</taxon>
        <taxon>Neisseriaceae</taxon>
        <taxon>Neisseria</taxon>
    </lineage>
</organism>
<protein>
    <submittedName>
        <fullName evidence="1">Uncharacterized protein</fullName>
    </submittedName>
</protein>
<accession>F2B976</accession>
<comment type="caution">
    <text evidence="1">The sequence shown here is derived from an EMBL/GenBank/DDBJ whole genome shotgun (WGS) entry which is preliminary data.</text>
</comment>
<proteinExistence type="predicted"/>
<keyword evidence="2" id="KW-1185">Reference proteome</keyword>
<gene>
    <name evidence="1" type="ORF">HMPREF9123_0250</name>
</gene>
<reference evidence="1 2" key="1">
    <citation type="submission" date="2011-02" db="EMBL/GenBank/DDBJ databases">
        <authorList>
            <person name="Muzny D."/>
            <person name="Qin X."/>
            <person name="Deng J."/>
            <person name="Jiang H."/>
            <person name="Liu Y."/>
            <person name="Qu J."/>
            <person name="Song X.-Z."/>
            <person name="Zhang L."/>
            <person name="Thornton R."/>
            <person name="Coyle M."/>
            <person name="Francisco L."/>
            <person name="Jackson L."/>
            <person name="Javaid M."/>
            <person name="Korchina V."/>
            <person name="Kovar C."/>
            <person name="Mata R."/>
            <person name="Mathew T."/>
            <person name="Ngo R."/>
            <person name="Nguyen L."/>
            <person name="Nguyen N."/>
            <person name="Okwuonu G."/>
            <person name="Ongeri F."/>
            <person name="Pham C."/>
            <person name="Simmons D."/>
            <person name="Wilczek-Boney K."/>
            <person name="Hale W."/>
            <person name="Jakkamsetti A."/>
            <person name="Pham P."/>
            <person name="Ruth R."/>
            <person name="San Lucas F."/>
            <person name="Warren J."/>
            <person name="Zhang J."/>
            <person name="Zhao Z."/>
            <person name="Zhou C."/>
            <person name="Zhu D."/>
            <person name="Lee S."/>
            <person name="Bess C."/>
            <person name="Blankenburg K."/>
            <person name="Forbes L."/>
            <person name="Fu Q."/>
            <person name="Gubbala S."/>
            <person name="Hirani K."/>
            <person name="Jayaseelan J.C."/>
            <person name="Lara F."/>
            <person name="Munidasa M."/>
            <person name="Palculict T."/>
            <person name="Patil S."/>
            <person name="Pu L.-L."/>
            <person name="Saada N."/>
            <person name="Tang L."/>
            <person name="Weissenberger G."/>
            <person name="Zhu Y."/>
            <person name="Hemphill L."/>
            <person name="Shang Y."/>
            <person name="Youmans B."/>
            <person name="Ayvaz T."/>
            <person name="Ross M."/>
            <person name="Santibanez J."/>
            <person name="Aqrawi P."/>
            <person name="Gross S."/>
            <person name="Joshi V."/>
            <person name="Fowler G."/>
            <person name="Nazareth L."/>
            <person name="Reid J."/>
            <person name="Worley K."/>
            <person name="Petrosino J."/>
            <person name="Highlander S."/>
            <person name="Gibbs R."/>
        </authorList>
    </citation>
    <scope>NUCLEOTIDE SEQUENCE [LARGE SCALE GENOMIC DNA]</scope>
    <source>
        <strain evidence="1 2">ATCC BAA-1200</strain>
    </source>
</reference>